<comment type="caution">
    <text evidence="3">The sequence shown here is derived from an EMBL/GenBank/DDBJ whole genome shotgun (WGS) entry which is preliminary data.</text>
</comment>
<dbReference type="PROSITE" id="PS51318">
    <property type="entry name" value="TAT"/>
    <property type="match status" value="1"/>
</dbReference>
<proteinExistence type="predicted"/>
<feature type="domain" description="Phytase-like" evidence="2">
    <location>
        <begin position="57"/>
        <end position="346"/>
    </location>
</feature>
<dbReference type="InterPro" id="IPR006311">
    <property type="entry name" value="TAT_signal"/>
</dbReference>
<sequence length="364" mass="37907">MRRAKLRGVLATATGVVAATLAAGLIAPVDAAAAPVVSAKFLSTTNLPFDWIPAPARFGGISGIDGDGRGNYSVITDDTGANGPARYFDVSVRINRDGMSVGAPALVGGGVVLGPNNIPMLPGSGYEFEAIRHYGNSLIVASDGPEPFIRMLSAPGLHQRDLALPAAYVPKKGSGLRGHLGLESLAVSEGGLISTITENSLAQDGPRPTLAAGTSSRLLQLRGDGSVSGEFVYRTDPLAPGSSGRAFKGVSEVLAVNKTDFLVLERGYDPARNSYDIKIFWTTTNGADRVTGKAALAGREKAMPKHLVYNLSGLTNLRPGNVEGLAWGPRLSNNRRALLAVSDNGFNSPAVPNKLHVMAVQFPG</sequence>
<evidence type="ECO:0000256" key="1">
    <source>
        <dbReference type="SAM" id="SignalP"/>
    </source>
</evidence>
<reference evidence="3 4" key="1">
    <citation type="submission" date="2017-10" db="EMBL/GenBank/DDBJ databases">
        <title>The draft genome sequence of Williamsia sp. BULT 1.1 isolated from the semi-arid grassland soils from South Africa.</title>
        <authorList>
            <person name="Kabwe M.H."/>
            <person name="Govender N."/>
            <person name="Mutseka Lunga P."/>
            <person name="Vikram S."/>
            <person name="Makhalanyane T.P."/>
        </authorList>
    </citation>
    <scope>NUCLEOTIDE SEQUENCE [LARGE SCALE GENOMIC DNA]</scope>
    <source>
        <strain evidence="3 4">BULT 1.1</strain>
    </source>
</reference>
<protein>
    <recommendedName>
        <fullName evidence="2">Phytase-like domain-containing protein</fullName>
    </recommendedName>
</protein>
<dbReference type="Proteomes" id="UP000225108">
    <property type="component" value="Unassembled WGS sequence"/>
</dbReference>
<organism evidence="3 4">
    <name type="scientific">Williamsia marianensis</name>
    <dbReference type="NCBI Taxonomy" id="85044"/>
    <lineage>
        <taxon>Bacteria</taxon>
        <taxon>Bacillati</taxon>
        <taxon>Actinomycetota</taxon>
        <taxon>Actinomycetes</taxon>
        <taxon>Mycobacteriales</taxon>
        <taxon>Nocardiaceae</taxon>
        <taxon>Williamsia</taxon>
    </lineage>
</organism>
<dbReference type="EMBL" id="PEBD01000010">
    <property type="protein sequence ID" value="PHV65014.1"/>
    <property type="molecule type" value="Genomic_DNA"/>
</dbReference>
<feature type="chain" id="PRO_5013780903" description="Phytase-like domain-containing protein" evidence="1">
    <location>
        <begin position="34"/>
        <end position="364"/>
    </location>
</feature>
<accession>A0A2G3PGS9</accession>
<evidence type="ECO:0000313" key="3">
    <source>
        <dbReference type="EMBL" id="PHV65014.1"/>
    </source>
</evidence>
<evidence type="ECO:0000313" key="4">
    <source>
        <dbReference type="Proteomes" id="UP000225108"/>
    </source>
</evidence>
<name>A0A2G3PGS9_WILMA</name>
<keyword evidence="1" id="KW-0732">Signal</keyword>
<dbReference type="RefSeq" id="WP_099383447.1">
    <property type="nucleotide sequence ID" value="NZ_PEBD01000010.1"/>
</dbReference>
<evidence type="ECO:0000259" key="2">
    <source>
        <dbReference type="Pfam" id="PF13449"/>
    </source>
</evidence>
<dbReference type="InterPro" id="IPR027372">
    <property type="entry name" value="Phytase-like_dom"/>
</dbReference>
<gene>
    <name evidence="3" type="ORF">CSW57_14225</name>
</gene>
<feature type="signal peptide" evidence="1">
    <location>
        <begin position="1"/>
        <end position="33"/>
    </location>
</feature>
<dbReference type="Pfam" id="PF13449">
    <property type="entry name" value="Phytase-like"/>
    <property type="match status" value="1"/>
</dbReference>
<dbReference type="AlphaFoldDB" id="A0A2G3PGS9"/>